<accession>A0A558HQC1</accession>
<feature type="transmembrane region" description="Helical" evidence="6">
    <location>
        <begin position="290"/>
        <end position="311"/>
    </location>
</feature>
<dbReference type="EMBL" id="VNFH01000004">
    <property type="protein sequence ID" value="TVU71329.1"/>
    <property type="molecule type" value="Genomic_DNA"/>
</dbReference>
<feature type="transmembrane region" description="Helical" evidence="6">
    <location>
        <begin position="62"/>
        <end position="80"/>
    </location>
</feature>
<dbReference type="InterPro" id="IPR050638">
    <property type="entry name" value="AA-Vitamin_Transporters"/>
</dbReference>
<dbReference type="Proteomes" id="UP000319941">
    <property type="component" value="Unassembled WGS sequence"/>
</dbReference>
<dbReference type="SUPFAM" id="SSF103481">
    <property type="entry name" value="Multidrug resistance efflux transporter EmrE"/>
    <property type="match status" value="2"/>
</dbReference>
<feature type="transmembrane region" description="Helical" evidence="6">
    <location>
        <begin position="171"/>
        <end position="190"/>
    </location>
</feature>
<comment type="similarity">
    <text evidence="2">Belongs to the EamA transporter family.</text>
</comment>
<evidence type="ECO:0000256" key="2">
    <source>
        <dbReference type="ARBA" id="ARBA00007362"/>
    </source>
</evidence>
<feature type="transmembrane region" description="Helical" evidence="6">
    <location>
        <begin position="262"/>
        <end position="284"/>
    </location>
</feature>
<evidence type="ECO:0000256" key="4">
    <source>
        <dbReference type="ARBA" id="ARBA00022989"/>
    </source>
</evidence>
<name>A0A558HQC1_9GAMM</name>
<feature type="transmembrane region" description="Helical" evidence="6">
    <location>
        <begin position="118"/>
        <end position="138"/>
    </location>
</feature>
<evidence type="ECO:0000313" key="9">
    <source>
        <dbReference type="Proteomes" id="UP000319941"/>
    </source>
</evidence>
<comment type="caution">
    <text evidence="8">The sequence shown here is derived from an EMBL/GenBank/DDBJ whole genome shotgun (WGS) entry which is preliminary data.</text>
</comment>
<keyword evidence="9" id="KW-1185">Reference proteome</keyword>
<feature type="transmembrane region" description="Helical" evidence="6">
    <location>
        <begin position="92"/>
        <end position="112"/>
    </location>
</feature>
<organism evidence="8 9">
    <name type="scientific">Cobetia crustatorum</name>
    <dbReference type="NCBI Taxonomy" id="553385"/>
    <lineage>
        <taxon>Bacteria</taxon>
        <taxon>Pseudomonadati</taxon>
        <taxon>Pseudomonadota</taxon>
        <taxon>Gammaproteobacteria</taxon>
        <taxon>Oceanospirillales</taxon>
        <taxon>Halomonadaceae</taxon>
        <taxon>Cobetia</taxon>
    </lineage>
</organism>
<gene>
    <name evidence="8" type="ORF">FQP86_07375</name>
</gene>
<evidence type="ECO:0000313" key="8">
    <source>
        <dbReference type="EMBL" id="TVU71329.1"/>
    </source>
</evidence>
<evidence type="ECO:0000256" key="3">
    <source>
        <dbReference type="ARBA" id="ARBA00022692"/>
    </source>
</evidence>
<evidence type="ECO:0000256" key="1">
    <source>
        <dbReference type="ARBA" id="ARBA00004141"/>
    </source>
</evidence>
<feature type="domain" description="EamA" evidence="7">
    <location>
        <begin position="172"/>
        <end position="305"/>
    </location>
</feature>
<dbReference type="InterPro" id="IPR037185">
    <property type="entry name" value="EmrE-like"/>
</dbReference>
<feature type="transmembrane region" description="Helical" evidence="6">
    <location>
        <begin position="235"/>
        <end position="255"/>
    </location>
</feature>
<reference evidence="8 9" key="1">
    <citation type="submission" date="2019-07" db="EMBL/GenBank/DDBJ databases">
        <title>Diversity of Bacteria from Kongsfjorden, Arctic.</title>
        <authorList>
            <person name="Yu Y."/>
        </authorList>
    </citation>
    <scope>NUCLEOTIDE SEQUENCE [LARGE SCALE GENOMIC DNA]</scope>
    <source>
        <strain evidence="8 9">SM1923</strain>
    </source>
</reference>
<keyword evidence="3 6" id="KW-0812">Transmembrane</keyword>
<dbReference type="GO" id="GO:0016020">
    <property type="term" value="C:membrane"/>
    <property type="evidence" value="ECO:0007669"/>
    <property type="project" value="UniProtKB-SubCell"/>
</dbReference>
<comment type="subcellular location">
    <subcellularLocation>
        <location evidence="1">Membrane</location>
        <topology evidence="1">Multi-pass membrane protein</topology>
    </subcellularLocation>
</comment>
<proteinExistence type="inferred from homology"/>
<evidence type="ECO:0000256" key="6">
    <source>
        <dbReference type="SAM" id="Phobius"/>
    </source>
</evidence>
<feature type="transmembrane region" description="Helical" evidence="6">
    <location>
        <begin position="35"/>
        <end position="56"/>
    </location>
</feature>
<feature type="domain" description="EamA" evidence="7">
    <location>
        <begin position="37"/>
        <end position="161"/>
    </location>
</feature>
<feature type="transmembrane region" description="Helical" evidence="6">
    <location>
        <begin position="145"/>
        <end position="165"/>
    </location>
</feature>
<dbReference type="AlphaFoldDB" id="A0A558HQC1"/>
<dbReference type="Pfam" id="PF00892">
    <property type="entry name" value="EamA"/>
    <property type="match status" value="2"/>
</dbReference>
<dbReference type="OrthoDB" id="5430053at2"/>
<protein>
    <submittedName>
        <fullName evidence="8">EamA family transporter</fullName>
    </submittedName>
</protein>
<dbReference type="PANTHER" id="PTHR32322:SF2">
    <property type="entry name" value="EAMA DOMAIN-CONTAINING PROTEIN"/>
    <property type="match status" value="1"/>
</dbReference>
<keyword evidence="4 6" id="KW-1133">Transmembrane helix</keyword>
<sequence length="325" mass="34477">MPIGRQSRSGRATSHCARIRSTPSVIMSLTNARSLAMTAMAPIIWGSTYLVTQTLLPPDTPFTAAAIRAIPAGILMLLWTRQTLTGGWWLKAMVLGTLNIGLFFTCLFAAAYRIPGSLAALLLASQAVWVLLLSRWWLGTGFSVTAVLQCGFGVGGVVLLVTPGQNGLDPAGLGFALLGALSMAAGIVLSKRWARPPDVSQLSLTGWQLMFGGLLLLPLAGWSEGIPTSLDPLHLLGYGYLILLGGVLGYGLWFAGIQKMSAFSASLLGTLSPLTATVLGFLWMDESFGPLQWLGTLCILTALTLPLGFSLKRHVAQRSQPAPTQ</sequence>
<dbReference type="PANTHER" id="PTHR32322">
    <property type="entry name" value="INNER MEMBRANE TRANSPORTER"/>
    <property type="match status" value="1"/>
</dbReference>
<evidence type="ECO:0000259" key="7">
    <source>
        <dbReference type="Pfam" id="PF00892"/>
    </source>
</evidence>
<evidence type="ECO:0000256" key="5">
    <source>
        <dbReference type="ARBA" id="ARBA00023136"/>
    </source>
</evidence>
<dbReference type="InterPro" id="IPR000620">
    <property type="entry name" value="EamA_dom"/>
</dbReference>
<feature type="transmembrane region" description="Helical" evidence="6">
    <location>
        <begin position="202"/>
        <end position="223"/>
    </location>
</feature>
<keyword evidence="5 6" id="KW-0472">Membrane</keyword>